<comment type="subunit">
    <text evidence="18">Homotrimer.</text>
</comment>
<dbReference type="InterPro" id="IPR005882">
    <property type="entry name" value="Bifunctional_GlmU"/>
</dbReference>
<dbReference type="InterPro" id="IPR038009">
    <property type="entry name" value="GlmU_C_LbH"/>
</dbReference>
<keyword evidence="8 18" id="KW-0677">Repeat</keyword>
<feature type="binding site" evidence="18">
    <location>
        <position position="327"/>
    </location>
    <ligand>
        <name>UDP-N-acetyl-alpha-D-glucosamine</name>
        <dbReference type="ChEBI" id="CHEBI:57705"/>
    </ligand>
</feature>
<comment type="cofactor">
    <cofactor evidence="18">
        <name>Mg(2+)</name>
        <dbReference type="ChEBI" id="CHEBI:18420"/>
    </cofactor>
    <text evidence="18">Binds 1 Mg(2+) ion per subunit.</text>
</comment>
<comment type="function">
    <text evidence="17 18">Catalyzes the last two sequential reactions in the de novo biosynthetic pathway for UDP-N-acetylglucosamine (UDP-GlcNAc). The C-terminal domain catalyzes the transfer of acetyl group from acetyl coenzyme A to glucosamine-1-phosphate (GlcN-1-P) to produce N-acetylglucosamine-1-phosphate (GlcNAc-1-P), which is converted into UDP-GlcNAc by the transfer of uridine 5-monophosphate (from uridine 5-triphosphate), a reaction catalyzed by the N-terminal domain.</text>
</comment>
<dbReference type="KEGG" id="mgm:Mmc1_3456"/>
<dbReference type="GO" id="GO:0005737">
    <property type="term" value="C:cytoplasm"/>
    <property type="evidence" value="ECO:0007669"/>
    <property type="project" value="UniProtKB-SubCell"/>
</dbReference>
<dbReference type="Proteomes" id="UP000002586">
    <property type="component" value="Chromosome"/>
</dbReference>
<feature type="binding site" evidence="18">
    <location>
        <position position="345"/>
    </location>
    <ligand>
        <name>UDP-N-acetyl-alpha-D-glucosamine</name>
        <dbReference type="ChEBI" id="CHEBI:57705"/>
    </ligand>
</feature>
<dbReference type="UniPathway" id="UPA00973"/>
<keyword evidence="22" id="KW-1185">Reference proteome</keyword>
<dbReference type="CDD" id="cd03353">
    <property type="entry name" value="LbH_GlmU_C"/>
    <property type="match status" value="1"/>
</dbReference>
<dbReference type="HOGENOM" id="CLU_029499_15_2_5"/>
<evidence type="ECO:0000256" key="14">
    <source>
        <dbReference type="ARBA" id="ARBA00023316"/>
    </source>
</evidence>
<accession>A0LD98</accession>
<feature type="active site" description="Proton acceptor" evidence="18">
    <location>
        <position position="357"/>
    </location>
</feature>
<dbReference type="Gene3D" id="3.90.550.10">
    <property type="entry name" value="Spore Coat Polysaccharide Biosynthesis Protein SpsA, Chain A"/>
    <property type="match status" value="1"/>
</dbReference>
<evidence type="ECO:0000256" key="5">
    <source>
        <dbReference type="ARBA" id="ARBA00022679"/>
    </source>
</evidence>
<dbReference type="InterPro" id="IPR025877">
    <property type="entry name" value="MobA-like_NTP_Trfase"/>
</dbReference>
<dbReference type="SUPFAM" id="SSF51161">
    <property type="entry name" value="Trimeric LpxA-like enzymes"/>
    <property type="match status" value="1"/>
</dbReference>
<dbReference type="InterPro" id="IPR050065">
    <property type="entry name" value="GlmU-like"/>
</dbReference>
<evidence type="ECO:0000256" key="1">
    <source>
        <dbReference type="ARBA" id="ARBA00004496"/>
    </source>
</evidence>
<evidence type="ECO:0000259" key="20">
    <source>
        <dbReference type="Pfam" id="PF25087"/>
    </source>
</evidence>
<dbReference type="Pfam" id="PF12804">
    <property type="entry name" value="NTP_transf_3"/>
    <property type="match status" value="1"/>
</dbReference>
<feature type="binding site" evidence="18">
    <location>
        <position position="374"/>
    </location>
    <ligand>
        <name>acetyl-CoA</name>
        <dbReference type="ChEBI" id="CHEBI:57288"/>
    </ligand>
</feature>
<dbReference type="SUPFAM" id="SSF53448">
    <property type="entry name" value="Nucleotide-diphospho-sugar transferases"/>
    <property type="match status" value="1"/>
</dbReference>
<evidence type="ECO:0000256" key="9">
    <source>
        <dbReference type="ARBA" id="ARBA00022842"/>
    </source>
</evidence>
<feature type="binding site" evidence="18">
    <location>
        <position position="221"/>
    </location>
    <ligand>
        <name>Mg(2+)</name>
        <dbReference type="ChEBI" id="CHEBI:18420"/>
    </ligand>
</feature>
<feature type="binding site" evidence="18">
    <location>
        <position position="126"/>
    </location>
    <ligand>
        <name>UDP-N-acetyl-alpha-D-glucosamine</name>
        <dbReference type="ChEBI" id="CHEBI:57705"/>
    </ligand>
</feature>
<protein>
    <recommendedName>
        <fullName evidence="18">Bifunctional protein GlmU</fullName>
    </recommendedName>
    <domain>
        <recommendedName>
            <fullName evidence="18">UDP-N-acetylglucosamine pyrophosphorylase</fullName>
            <ecNumber evidence="18">2.7.7.23</ecNumber>
        </recommendedName>
        <alternativeName>
            <fullName evidence="18">N-acetylglucosamine-1-phosphate uridyltransferase</fullName>
        </alternativeName>
    </domain>
    <domain>
        <recommendedName>
            <fullName evidence="18">Glucosamine-1-phosphate N-acetyltransferase</fullName>
            <ecNumber evidence="18">2.3.1.157</ecNumber>
        </recommendedName>
    </domain>
</protein>
<comment type="similarity">
    <text evidence="3 18">In the N-terminal section; belongs to the N-acetylglucosamine-1-phosphate uridyltransferase family.</text>
</comment>
<evidence type="ECO:0000256" key="7">
    <source>
        <dbReference type="ARBA" id="ARBA00022723"/>
    </source>
</evidence>
<keyword evidence="5 18" id="KW-0808">Transferase</keyword>
<dbReference type="GO" id="GO:0019134">
    <property type="term" value="F:glucosamine-1-phosphate N-acetyltransferase activity"/>
    <property type="evidence" value="ECO:0007669"/>
    <property type="project" value="UniProtKB-UniRule"/>
</dbReference>
<dbReference type="PROSITE" id="PS00101">
    <property type="entry name" value="HEXAPEP_TRANSFERASES"/>
    <property type="match status" value="1"/>
</dbReference>
<dbReference type="InterPro" id="IPR056729">
    <property type="entry name" value="GMPPB_C"/>
</dbReference>
<feature type="region of interest" description="N-acetyltransferase" evidence="18">
    <location>
        <begin position="245"/>
        <end position="455"/>
    </location>
</feature>
<dbReference type="InterPro" id="IPR018357">
    <property type="entry name" value="Hexapep_transf_CS"/>
</dbReference>
<evidence type="ECO:0000256" key="13">
    <source>
        <dbReference type="ARBA" id="ARBA00023315"/>
    </source>
</evidence>
<feature type="binding site" evidence="18">
    <location>
        <position position="434"/>
    </location>
    <ligand>
        <name>acetyl-CoA</name>
        <dbReference type="ChEBI" id="CHEBI:57288"/>
    </ligand>
</feature>
<keyword evidence="10 18" id="KW-0133">Cell shape</keyword>
<dbReference type="CDD" id="cd02540">
    <property type="entry name" value="GT2_GlmU_N_bac"/>
    <property type="match status" value="1"/>
</dbReference>
<reference evidence="22" key="1">
    <citation type="journal article" date="2009" name="Appl. Environ. Microbiol.">
        <title>Complete genome sequence of the chemolithoautotrophic marine magnetotactic coccus strain MC-1.</title>
        <authorList>
            <person name="Schubbe S."/>
            <person name="Williams T.J."/>
            <person name="Xie G."/>
            <person name="Kiss H.E."/>
            <person name="Brettin T.S."/>
            <person name="Martinez D."/>
            <person name="Ross C.A."/>
            <person name="Schuler D."/>
            <person name="Cox B.L."/>
            <person name="Nealson K.H."/>
            <person name="Bazylinski D.A."/>
        </authorList>
    </citation>
    <scope>NUCLEOTIDE SEQUENCE [LARGE SCALE GENOMIC DNA]</scope>
    <source>
        <strain evidence="22">ATCC BAA-1437 / JCM 17883 / MC-1</strain>
    </source>
</reference>
<evidence type="ECO:0000256" key="16">
    <source>
        <dbReference type="ARBA" id="ARBA00048493"/>
    </source>
</evidence>
<feature type="region of interest" description="Linker" evidence="18">
    <location>
        <begin position="224"/>
        <end position="244"/>
    </location>
</feature>
<feature type="binding site" evidence="18">
    <location>
        <position position="371"/>
    </location>
    <ligand>
        <name>UDP-N-acetyl-alpha-D-glucosamine</name>
        <dbReference type="ChEBI" id="CHEBI:57705"/>
    </ligand>
</feature>
<dbReference type="PANTHER" id="PTHR43584">
    <property type="entry name" value="NUCLEOTIDYL TRANSFERASE"/>
    <property type="match status" value="1"/>
</dbReference>
<dbReference type="GO" id="GO:0008360">
    <property type="term" value="P:regulation of cell shape"/>
    <property type="evidence" value="ECO:0007669"/>
    <property type="project" value="UniProtKB-KW"/>
</dbReference>
<sequence>MCSKLPKVLHPIAEKPLLGHVLDAARGLHPSRLVVVIGHGGEQIRQALDAPDITWVEQNPQMGTGHAVQCAMGALQGLSQHHLLILNGDVPLITTETLQQLLESHQQSRRGVTVLSCTQKPPTGYGRIVRDDVGGLQRIVEEKDADAQIRLIEEINSGTYCVNLDALPGWLAEISNTNAQGEYYLTDIVGLANAQQGIEPFSHTGSGAHCHHDDHELAGINNRVQLAAMGARYRDRLVRQHMLAGVTFMDPSSCWLAADVTIGQDTTIAPHVILGPGVTIGEDCLIGAFCEIRHTRIAQGVEVLPFCHFEQADIGVGCHLGPYARLRPASVLAAGAKVGNFCEVKKSHIGEGAKVNHLTYIGDADIGRRVNVGAGTITCNYDGVNKHRTVLGDDVFIGSDTQLVAPVTVGAGAFVGAGSTVTKDVPAGALALSRSQQSNIEGWADKRRQTLKKNA</sequence>
<evidence type="ECO:0000313" key="22">
    <source>
        <dbReference type="Proteomes" id="UP000002586"/>
    </source>
</evidence>
<evidence type="ECO:0000256" key="15">
    <source>
        <dbReference type="ARBA" id="ARBA00048247"/>
    </source>
</evidence>
<feature type="binding site" evidence="18">
    <location>
        <begin position="63"/>
        <end position="64"/>
    </location>
    <ligand>
        <name>UDP-N-acetyl-alpha-D-glucosamine</name>
        <dbReference type="ChEBI" id="CHEBI:57705"/>
    </ligand>
</feature>
<feature type="binding site" evidence="18">
    <location>
        <position position="360"/>
    </location>
    <ligand>
        <name>UDP-N-acetyl-alpha-D-glucosamine</name>
        <dbReference type="ChEBI" id="CHEBI:57705"/>
    </ligand>
</feature>
<dbReference type="UniPathway" id="UPA00113">
    <property type="reaction ID" value="UER00532"/>
</dbReference>
<feature type="binding site" evidence="18">
    <location>
        <position position="417"/>
    </location>
    <ligand>
        <name>acetyl-CoA</name>
        <dbReference type="ChEBI" id="CHEBI:57288"/>
    </ligand>
</feature>
<dbReference type="NCBIfam" id="TIGR01173">
    <property type="entry name" value="glmU"/>
    <property type="match status" value="1"/>
</dbReference>
<evidence type="ECO:0000256" key="12">
    <source>
        <dbReference type="ARBA" id="ARBA00023268"/>
    </source>
</evidence>
<evidence type="ECO:0000256" key="6">
    <source>
        <dbReference type="ARBA" id="ARBA00022695"/>
    </source>
</evidence>
<keyword evidence="13 18" id="KW-0012">Acyltransferase</keyword>
<dbReference type="Pfam" id="PF00132">
    <property type="entry name" value="Hexapep"/>
    <property type="match status" value="1"/>
</dbReference>
<dbReference type="InterPro" id="IPR001451">
    <property type="entry name" value="Hexapep"/>
</dbReference>
<keyword evidence="4 18" id="KW-0963">Cytoplasm</keyword>
<feature type="binding site" evidence="18">
    <location>
        <position position="156"/>
    </location>
    <ligand>
        <name>UDP-N-acetyl-alpha-D-glucosamine</name>
        <dbReference type="ChEBI" id="CHEBI:57705"/>
    </ligand>
</feature>
<evidence type="ECO:0000256" key="4">
    <source>
        <dbReference type="ARBA" id="ARBA00022490"/>
    </source>
</evidence>
<evidence type="ECO:0000256" key="17">
    <source>
        <dbReference type="ARBA" id="ARBA00049628"/>
    </source>
</evidence>
<dbReference type="GO" id="GO:0000287">
    <property type="term" value="F:magnesium ion binding"/>
    <property type="evidence" value="ECO:0007669"/>
    <property type="project" value="UniProtKB-UniRule"/>
</dbReference>
<dbReference type="GO" id="GO:0009252">
    <property type="term" value="P:peptidoglycan biosynthetic process"/>
    <property type="evidence" value="ECO:0007669"/>
    <property type="project" value="UniProtKB-UniRule"/>
</dbReference>
<organism evidence="21 22">
    <name type="scientific">Magnetococcus marinus (strain ATCC BAA-1437 / JCM 17883 / MC-1)</name>
    <dbReference type="NCBI Taxonomy" id="156889"/>
    <lineage>
        <taxon>Bacteria</taxon>
        <taxon>Pseudomonadati</taxon>
        <taxon>Pseudomonadota</taxon>
        <taxon>Magnetococcia</taxon>
        <taxon>Magnetococcales</taxon>
        <taxon>Magnetococcaceae</taxon>
        <taxon>Magnetococcus</taxon>
    </lineage>
</organism>
<dbReference type="eggNOG" id="COG1207">
    <property type="taxonomic scope" value="Bacteria"/>
</dbReference>
<keyword evidence="12 18" id="KW-0511">Multifunctional enzyme</keyword>
<feature type="domain" description="Mannose-1-phosphate guanyltransferase C-terminal" evidence="20">
    <location>
        <begin position="258"/>
        <end position="338"/>
    </location>
</feature>
<feature type="binding site" evidence="18">
    <location>
        <position position="221"/>
    </location>
    <ligand>
        <name>UDP-N-acetyl-alpha-D-glucosamine</name>
        <dbReference type="ChEBI" id="CHEBI:57705"/>
    </ligand>
</feature>
<evidence type="ECO:0000256" key="18">
    <source>
        <dbReference type="HAMAP-Rule" id="MF_01631"/>
    </source>
</evidence>
<keyword evidence="9 18" id="KW-0460">Magnesium</keyword>
<evidence type="ECO:0000256" key="3">
    <source>
        <dbReference type="ARBA" id="ARBA00007947"/>
    </source>
</evidence>
<comment type="subcellular location">
    <subcellularLocation>
        <location evidence="1 18">Cytoplasm</location>
    </subcellularLocation>
</comment>
<keyword evidence="7 18" id="KW-0479">Metal-binding</keyword>
<comment type="catalytic activity">
    <reaction evidence="15 18">
        <text>alpha-D-glucosamine 1-phosphate + acetyl-CoA = N-acetyl-alpha-D-glucosamine 1-phosphate + CoA + H(+)</text>
        <dbReference type="Rhea" id="RHEA:13725"/>
        <dbReference type="ChEBI" id="CHEBI:15378"/>
        <dbReference type="ChEBI" id="CHEBI:57287"/>
        <dbReference type="ChEBI" id="CHEBI:57288"/>
        <dbReference type="ChEBI" id="CHEBI:57776"/>
        <dbReference type="ChEBI" id="CHEBI:58516"/>
        <dbReference type="EC" id="2.3.1.157"/>
    </reaction>
</comment>
<dbReference type="GO" id="GO:0006048">
    <property type="term" value="P:UDP-N-acetylglucosamine biosynthetic process"/>
    <property type="evidence" value="ECO:0007669"/>
    <property type="project" value="UniProtKB-UniPathway"/>
</dbReference>
<dbReference type="STRING" id="156889.Mmc1_3456"/>
<evidence type="ECO:0000259" key="19">
    <source>
        <dbReference type="Pfam" id="PF12804"/>
    </source>
</evidence>
<feature type="region of interest" description="Pyrophosphorylase" evidence="18">
    <location>
        <begin position="1"/>
        <end position="223"/>
    </location>
</feature>
<dbReference type="EMBL" id="CP000471">
    <property type="protein sequence ID" value="ABK45941.1"/>
    <property type="molecule type" value="Genomic_DNA"/>
</dbReference>
<comment type="pathway">
    <text evidence="18">Nucleotide-sugar biosynthesis; UDP-N-acetyl-alpha-D-glucosamine biosynthesis; N-acetyl-alpha-D-glucosamine 1-phosphate from alpha-D-glucosamine 6-phosphate (route II): step 2/2.</text>
</comment>
<name>A0LD98_MAGMM</name>
<feature type="binding site" evidence="18">
    <location>
        <position position="141"/>
    </location>
    <ligand>
        <name>UDP-N-acetyl-alpha-D-glucosamine</name>
        <dbReference type="ChEBI" id="CHEBI:57705"/>
    </ligand>
</feature>
<comment type="caution">
    <text evidence="18">Lacks conserved residue(s) required for the propagation of feature annotation.</text>
</comment>
<evidence type="ECO:0000256" key="11">
    <source>
        <dbReference type="ARBA" id="ARBA00022984"/>
    </source>
</evidence>
<feature type="binding site" evidence="18">
    <location>
        <position position="58"/>
    </location>
    <ligand>
        <name>UDP-N-acetyl-alpha-D-glucosamine</name>
        <dbReference type="ChEBI" id="CHEBI:57705"/>
    </ligand>
</feature>
<dbReference type="InterPro" id="IPR011004">
    <property type="entry name" value="Trimer_LpxA-like_sf"/>
</dbReference>
<dbReference type="GO" id="GO:0009245">
    <property type="term" value="P:lipid A biosynthetic process"/>
    <property type="evidence" value="ECO:0007669"/>
    <property type="project" value="UniProtKB-UniRule"/>
</dbReference>
<comment type="pathway">
    <text evidence="18">Bacterial outer membrane biogenesis; LPS lipid A biosynthesis.</text>
</comment>
<feature type="binding site" evidence="18">
    <location>
        <position position="89"/>
    </location>
    <ligand>
        <name>Mg(2+)</name>
        <dbReference type="ChEBI" id="CHEBI:18420"/>
    </ligand>
</feature>
<feature type="domain" description="MobA-like NTP transferase" evidence="19">
    <location>
        <begin position="6"/>
        <end position="132"/>
    </location>
</feature>
<dbReference type="Gene3D" id="2.160.10.10">
    <property type="entry name" value="Hexapeptide repeat proteins"/>
    <property type="match status" value="1"/>
</dbReference>
<reference evidence="21 22" key="2">
    <citation type="journal article" date="2012" name="Int. J. Syst. Evol. Microbiol.">
        <title>Magnetococcus marinus gen. nov., sp. nov., a marine, magnetotactic bacterium that represents a novel lineage (Magnetococcaceae fam. nov.; Magnetococcales ord. nov.) at the base of the Alphaproteobacteria.</title>
        <authorList>
            <person name="Bazylinski D.A."/>
            <person name="Williams T.J."/>
            <person name="Lefevre C.T."/>
            <person name="Berg R.J."/>
            <person name="Zhang C.L."/>
            <person name="Bowser S.S."/>
            <person name="Dean A.J."/>
            <person name="Beveridge T.J."/>
        </authorList>
    </citation>
    <scope>NUCLEOTIDE SEQUENCE [LARGE SCALE GENOMIC DNA]</scope>
    <source>
        <strain evidence="22">ATCC BAA-1437 / JCM 17883 / MC-1</strain>
    </source>
</reference>
<comment type="catalytic activity">
    <reaction evidence="16 18">
        <text>N-acetyl-alpha-D-glucosamine 1-phosphate + UTP + H(+) = UDP-N-acetyl-alpha-D-glucosamine + diphosphate</text>
        <dbReference type="Rhea" id="RHEA:13509"/>
        <dbReference type="ChEBI" id="CHEBI:15378"/>
        <dbReference type="ChEBI" id="CHEBI:33019"/>
        <dbReference type="ChEBI" id="CHEBI:46398"/>
        <dbReference type="ChEBI" id="CHEBI:57705"/>
        <dbReference type="ChEBI" id="CHEBI:57776"/>
        <dbReference type="EC" id="2.7.7.23"/>
    </reaction>
</comment>
<evidence type="ECO:0000313" key="21">
    <source>
        <dbReference type="EMBL" id="ABK45941.1"/>
    </source>
</evidence>
<comment type="pathway">
    <text evidence="18">Nucleotide-sugar biosynthesis; UDP-N-acetyl-alpha-D-glucosamine biosynthesis; UDP-N-acetyl-alpha-D-glucosamine from N-acetyl-alpha-D-glucosamine 1-phosphate: step 1/1.</text>
</comment>
<dbReference type="AlphaFoldDB" id="A0LD98"/>
<evidence type="ECO:0000256" key="2">
    <source>
        <dbReference type="ARBA" id="ARBA00007707"/>
    </source>
</evidence>
<feature type="binding site" evidence="18">
    <location>
        <position position="399"/>
    </location>
    <ligand>
        <name>acetyl-CoA</name>
        <dbReference type="ChEBI" id="CHEBI:57288"/>
    </ligand>
</feature>
<dbReference type="EC" id="2.7.7.23" evidence="18"/>
<dbReference type="PANTHER" id="PTHR43584:SF3">
    <property type="entry name" value="BIFUNCTIONAL PROTEIN GLMU"/>
    <property type="match status" value="1"/>
</dbReference>
<keyword evidence="11 18" id="KW-0573">Peptidoglycan synthesis</keyword>
<dbReference type="GO" id="GO:0003977">
    <property type="term" value="F:UDP-N-acetylglucosamine diphosphorylase activity"/>
    <property type="evidence" value="ECO:0007669"/>
    <property type="project" value="UniProtKB-UniRule"/>
</dbReference>
<comment type="similarity">
    <text evidence="2 18">In the C-terminal section; belongs to the transferase hexapeptide repeat family.</text>
</comment>
<keyword evidence="6 18" id="KW-0548">Nucleotidyltransferase</keyword>
<dbReference type="Pfam" id="PF25087">
    <property type="entry name" value="GMPPB_C"/>
    <property type="match status" value="1"/>
</dbReference>
<evidence type="ECO:0000256" key="8">
    <source>
        <dbReference type="ARBA" id="ARBA00022737"/>
    </source>
</evidence>
<feature type="binding site" evidence="18">
    <location>
        <begin position="380"/>
        <end position="381"/>
    </location>
    <ligand>
        <name>acetyl-CoA</name>
        <dbReference type="ChEBI" id="CHEBI:57288"/>
    </ligand>
</feature>
<keyword evidence="14 18" id="KW-0961">Cell wall biogenesis/degradation</keyword>
<dbReference type="HAMAP" id="MF_01631">
    <property type="entry name" value="GlmU"/>
    <property type="match status" value="1"/>
</dbReference>
<dbReference type="GO" id="GO:0000902">
    <property type="term" value="P:cell morphogenesis"/>
    <property type="evidence" value="ECO:0007669"/>
    <property type="project" value="UniProtKB-UniRule"/>
</dbReference>
<gene>
    <name evidence="18" type="primary">glmU</name>
    <name evidence="21" type="ordered locus">Mmc1_3456</name>
</gene>
<feature type="binding site" evidence="18">
    <location>
        <position position="7"/>
    </location>
    <ligand>
        <name>UDP-N-acetyl-alpha-D-glucosamine</name>
        <dbReference type="ChEBI" id="CHEBI:57705"/>
    </ligand>
</feature>
<dbReference type="GO" id="GO:0016020">
    <property type="term" value="C:membrane"/>
    <property type="evidence" value="ECO:0007669"/>
    <property type="project" value="GOC"/>
</dbReference>
<dbReference type="InterPro" id="IPR029044">
    <property type="entry name" value="Nucleotide-diphossugar_trans"/>
</dbReference>
<dbReference type="GO" id="GO:0071555">
    <property type="term" value="P:cell wall organization"/>
    <property type="evidence" value="ECO:0007669"/>
    <property type="project" value="UniProtKB-KW"/>
</dbReference>
<evidence type="ECO:0000256" key="10">
    <source>
        <dbReference type="ARBA" id="ARBA00022960"/>
    </source>
</evidence>
<dbReference type="EC" id="2.3.1.157" evidence="18"/>
<proteinExistence type="inferred from homology"/>